<gene>
    <name evidence="1" type="ORF">DHETER_LOCUS5352</name>
</gene>
<comment type="caution">
    <text evidence="1">The sequence shown here is derived from an EMBL/GenBank/DDBJ whole genome shotgun (WGS) entry which is preliminary data.</text>
</comment>
<dbReference type="EMBL" id="CAJVPU010005882">
    <property type="protein sequence ID" value="CAG8553983.1"/>
    <property type="molecule type" value="Genomic_DNA"/>
</dbReference>
<dbReference type="Proteomes" id="UP000789702">
    <property type="component" value="Unassembled WGS sequence"/>
</dbReference>
<name>A0ACA9LYT4_9GLOM</name>
<reference evidence="1" key="1">
    <citation type="submission" date="2021-06" db="EMBL/GenBank/DDBJ databases">
        <authorList>
            <person name="Kallberg Y."/>
            <person name="Tangrot J."/>
            <person name="Rosling A."/>
        </authorList>
    </citation>
    <scope>NUCLEOTIDE SEQUENCE</scope>
    <source>
        <strain evidence="1">IL203A</strain>
    </source>
</reference>
<evidence type="ECO:0000313" key="2">
    <source>
        <dbReference type="Proteomes" id="UP000789702"/>
    </source>
</evidence>
<organism evidence="1 2">
    <name type="scientific">Dentiscutata heterogama</name>
    <dbReference type="NCBI Taxonomy" id="1316150"/>
    <lineage>
        <taxon>Eukaryota</taxon>
        <taxon>Fungi</taxon>
        <taxon>Fungi incertae sedis</taxon>
        <taxon>Mucoromycota</taxon>
        <taxon>Glomeromycotina</taxon>
        <taxon>Glomeromycetes</taxon>
        <taxon>Diversisporales</taxon>
        <taxon>Gigasporaceae</taxon>
        <taxon>Dentiscutata</taxon>
    </lineage>
</organism>
<proteinExistence type="predicted"/>
<protein>
    <submittedName>
        <fullName evidence="1">13630_t:CDS:1</fullName>
    </submittedName>
</protein>
<sequence length="125" mass="14234">MNNLIIEDGFVENIISEFGDVNNVSLPFDKVFYMTRNNNSEVNEVVEYQEDSGDNSAVNIVFENWIDLNGDVNNVLVLVDKVSYIIENNSSEVNEIVEYQEDDGDNPAYSIILVMAFKKWLELNG</sequence>
<evidence type="ECO:0000313" key="1">
    <source>
        <dbReference type="EMBL" id="CAG8553983.1"/>
    </source>
</evidence>
<accession>A0ACA9LYT4</accession>
<keyword evidence="2" id="KW-1185">Reference proteome</keyword>